<comment type="caution">
    <text evidence="6">The sequence shown here is derived from an EMBL/GenBank/DDBJ whole genome shotgun (WGS) entry which is preliminary data.</text>
</comment>
<evidence type="ECO:0000313" key="6">
    <source>
        <dbReference type="EMBL" id="KRN93178.1"/>
    </source>
</evidence>
<dbReference type="STRING" id="331679.IV81_GL000901"/>
<dbReference type="Gene3D" id="3.40.1390.30">
    <property type="entry name" value="NIF3 (NGG1p interacting factor 3)-like"/>
    <property type="match status" value="2"/>
</dbReference>
<reference evidence="6 7" key="1">
    <citation type="journal article" date="2015" name="Genome Announc.">
        <title>Expanding the biotechnology potential of lactobacilli through comparative genomics of 213 strains and associated genera.</title>
        <authorList>
            <person name="Sun Z."/>
            <person name="Harris H.M."/>
            <person name="McCann A."/>
            <person name="Guo C."/>
            <person name="Argimon S."/>
            <person name="Zhang W."/>
            <person name="Yang X."/>
            <person name="Jeffery I.B."/>
            <person name="Cooney J.C."/>
            <person name="Kagawa T.F."/>
            <person name="Liu W."/>
            <person name="Song Y."/>
            <person name="Salvetti E."/>
            <person name="Wrobel A."/>
            <person name="Rasinkangas P."/>
            <person name="Parkhill J."/>
            <person name="Rea M.C."/>
            <person name="O'Sullivan O."/>
            <person name="Ritari J."/>
            <person name="Douillard F.P."/>
            <person name="Paul Ross R."/>
            <person name="Yang R."/>
            <person name="Briner A.E."/>
            <person name="Felis G.E."/>
            <person name="de Vos W.M."/>
            <person name="Barrangou R."/>
            <person name="Klaenhammer T.R."/>
            <person name="Caufield P.W."/>
            <person name="Cui Y."/>
            <person name="Zhang H."/>
            <person name="O'Toole P.W."/>
        </authorList>
    </citation>
    <scope>NUCLEOTIDE SEQUENCE [LARGE SCALE GENOMIC DNA]</scope>
    <source>
        <strain evidence="6 7">DSM 18001</strain>
    </source>
</reference>
<evidence type="ECO:0000256" key="4">
    <source>
        <dbReference type="ARBA" id="ARBA00022723"/>
    </source>
</evidence>
<name>A0A0R2L1Z5_9LACO</name>
<dbReference type="GO" id="GO:0046872">
    <property type="term" value="F:metal ion binding"/>
    <property type="evidence" value="ECO:0007669"/>
    <property type="project" value="UniProtKB-KW"/>
</dbReference>
<dbReference type="InterPro" id="IPR036069">
    <property type="entry name" value="DUF34/NIF3_sf"/>
</dbReference>
<evidence type="ECO:0000256" key="5">
    <source>
        <dbReference type="PIRSR" id="PIRSR602678-1"/>
    </source>
</evidence>
<comment type="similarity">
    <text evidence="1">Belongs to the GTP cyclohydrolase I type 2/NIF3 family.</text>
</comment>
<comment type="subunit">
    <text evidence="2">Homohexamer.</text>
</comment>
<dbReference type="EMBL" id="JQBX01000022">
    <property type="protein sequence ID" value="KRN93178.1"/>
    <property type="molecule type" value="Genomic_DNA"/>
</dbReference>
<feature type="binding site" evidence="5">
    <location>
        <position position="223"/>
    </location>
    <ligand>
        <name>a divalent metal cation</name>
        <dbReference type="ChEBI" id="CHEBI:60240"/>
        <label>1</label>
    </ligand>
</feature>
<dbReference type="AlphaFoldDB" id="A0A0R2L1Z5"/>
<evidence type="ECO:0000256" key="2">
    <source>
        <dbReference type="ARBA" id="ARBA00011643"/>
    </source>
</evidence>
<sequence>MLAQQLISRFELFAPKESAFAGDPIGLQIGNVQQTVHRVLVTLDVRPAVVEEAISKKCDFIFSHHPLIFRPIKSLDLSIPQNQMYADLVKHSIVVYSAHTNLDVANNGMNDWLAEAMNLKNVKAVYSKHYDTNIGRLGQLSERTSVTQFAQSLKQTFDLQGLRVITPDRQKLIKKVAVVGGDGGKFYPEMIQSGADAFVTGDVYYHTGHDMLADGLSVFDVGHNVEKICIPMLSRMFNKWNDANQWGIEVVESTTDTNPYQFM</sequence>
<evidence type="ECO:0000256" key="3">
    <source>
        <dbReference type="ARBA" id="ARBA00022112"/>
    </source>
</evidence>
<feature type="binding site" evidence="5">
    <location>
        <position position="65"/>
    </location>
    <ligand>
        <name>a divalent metal cation</name>
        <dbReference type="ChEBI" id="CHEBI:60240"/>
        <label>1</label>
    </ligand>
</feature>
<dbReference type="SUPFAM" id="SSF102705">
    <property type="entry name" value="NIF3 (NGG1p interacting factor 3)-like"/>
    <property type="match status" value="1"/>
</dbReference>
<feature type="binding site" evidence="5">
    <location>
        <position position="103"/>
    </location>
    <ligand>
        <name>a divalent metal cation</name>
        <dbReference type="ChEBI" id="CHEBI:60240"/>
        <label>1</label>
    </ligand>
</feature>
<dbReference type="NCBIfam" id="TIGR00486">
    <property type="entry name" value="YbgI_SA1388"/>
    <property type="match status" value="1"/>
</dbReference>
<dbReference type="Pfam" id="PF01784">
    <property type="entry name" value="DUF34_NIF3"/>
    <property type="match status" value="1"/>
</dbReference>
<evidence type="ECO:0000313" key="7">
    <source>
        <dbReference type="Proteomes" id="UP000051859"/>
    </source>
</evidence>
<protein>
    <recommendedName>
        <fullName evidence="3">GTP cyclohydrolase 1 type 2 homolog</fullName>
    </recommendedName>
</protein>
<evidence type="ECO:0000256" key="1">
    <source>
        <dbReference type="ARBA" id="ARBA00006964"/>
    </source>
</evidence>
<keyword evidence="7" id="KW-1185">Reference proteome</keyword>
<dbReference type="GO" id="GO:0005737">
    <property type="term" value="C:cytoplasm"/>
    <property type="evidence" value="ECO:0007669"/>
    <property type="project" value="TreeGrafter"/>
</dbReference>
<gene>
    <name evidence="6" type="ORF">IV81_GL000901</name>
</gene>
<keyword evidence="4 5" id="KW-0479">Metal-binding</keyword>
<accession>A0A0R2L1Z5</accession>
<dbReference type="FunFam" id="3.40.1390.30:FF:000001">
    <property type="entry name" value="GTP cyclohydrolase 1 type 2"/>
    <property type="match status" value="1"/>
</dbReference>
<dbReference type="PANTHER" id="PTHR13799:SF14">
    <property type="entry name" value="GTP CYCLOHYDROLASE 1 TYPE 2 HOMOLOG"/>
    <property type="match status" value="1"/>
</dbReference>
<dbReference type="Proteomes" id="UP000051859">
    <property type="component" value="Unassembled WGS sequence"/>
</dbReference>
<feature type="binding site" evidence="5">
    <location>
        <position position="226"/>
    </location>
    <ligand>
        <name>a divalent metal cation</name>
        <dbReference type="ChEBI" id="CHEBI:60240"/>
        <label>1</label>
    </ligand>
</feature>
<dbReference type="InterPro" id="IPR002678">
    <property type="entry name" value="DUF34/NIF3"/>
</dbReference>
<proteinExistence type="inferred from homology"/>
<dbReference type="RefSeq" id="WP_057804120.1">
    <property type="nucleotide sequence ID" value="NZ_JQBX01000022.1"/>
</dbReference>
<dbReference type="PATRIC" id="fig|331679.3.peg.906"/>
<feature type="binding site" evidence="5">
    <location>
        <position position="64"/>
    </location>
    <ligand>
        <name>a divalent metal cation</name>
        <dbReference type="ChEBI" id="CHEBI:60240"/>
        <label>2</label>
    </ligand>
</feature>
<organism evidence="6 7">
    <name type="scientific">Pediococcus stilesii</name>
    <dbReference type="NCBI Taxonomy" id="331679"/>
    <lineage>
        <taxon>Bacteria</taxon>
        <taxon>Bacillati</taxon>
        <taxon>Bacillota</taxon>
        <taxon>Bacilli</taxon>
        <taxon>Lactobacillales</taxon>
        <taxon>Lactobacillaceae</taxon>
        <taxon>Pediococcus</taxon>
    </lineage>
</organism>
<dbReference type="PANTHER" id="PTHR13799">
    <property type="entry name" value="NGG1 INTERACTING FACTOR 3"/>
    <property type="match status" value="1"/>
</dbReference>